<keyword evidence="3" id="KW-1185">Reference proteome</keyword>
<gene>
    <name evidence="2" type="ORF">KDL01_17730</name>
</gene>
<dbReference type="Gene3D" id="1.20.120.450">
    <property type="entry name" value="dinb family like domain"/>
    <property type="match status" value="1"/>
</dbReference>
<dbReference type="Proteomes" id="UP000675781">
    <property type="component" value="Unassembled WGS sequence"/>
</dbReference>
<proteinExistence type="predicted"/>
<accession>A0A941EU50</accession>
<dbReference type="InterPro" id="IPR034660">
    <property type="entry name" value="DinB/YfiT-like"/>
</dbReference>
<dbReference type="SUPFAM" id="SSF109854">
    <property type="entry name" value="DinB/YfiT-like putative metalloenzymes"/>
    <property type="match status" value="1"/>
</dbReference>
<comment type="caution">
    <text evidence="2">The sequence shown here is derived from an EMBL/GenBank/DDBJ whole genome shotgun (WGS) entry which is preliminary data.</text>
</comment>
<evidence type="ECO:0000313" key="2">
    <source>
        <dbReference type="EMBL" id="MBR7835119.1"/>
    </source>
</evidence>
<name>A0A941EU50_9ACTN</name>
<feature type="domain" description="DinB-like" evidence="1">
    <location>
        <begin position="58"/>
        <end position="162"/>
    </location>
</feature>
<dbReference type="AlphaFoldDB" id="A0A941EU50"/>
<dbReference type="EMBL" id="JAGSOG010000083">
    <property type="protein sequence ID" value="MBR7835119.1"/>
    <property type="molecule type" value="Genomic_DNA"/>
</dbReference>
<organism evidence="2 3">
    <name type="scientific">Actinospica durhamensis</name>
    <dbReference type="NCBI Taxonomy" id="1508375"/>
    <lineage>
        <taxon>Bacteria</taxon>
        <taxon>Bacillati</taxon>
        <taxon>Actinomycetota</taxon>
        <taxon>Actinomycetes</taxon>
        <taxon>Catenulisporales</taxon>
        <taxon>Actinospicaceae</taxon>
        <taxon>Actinospica</taxon>
    </lineage>
</organism>
<sequence>MATSTTQELVVLLDYAHERLRDRIAGMSDHEYLWEPAPGCWSVRTGQDGVARVDLDRDAPEPPPLTTIAWRLWHIADCLRSYTDRAFETQATPGPGLDWTTSPVAAAAVVDSEWDRFVGHVRKLDQEALERPIGPAFGPYAQDSMHALVLHATDEVIHHGAEVALLRDLYRVTGGRELTGK</sequence>
<evidence type="ECO:0000259" key="1">
    <source>
        <dbReference type="Pfam" id="PF12867"/>
    </source>
</evidence>
<protein>
    <submittedName>
        <fullName evidence="2">DinB family protein</fullName>
    </submittedName>
</protein>
<dbReference type="RefSeq" id="WP_212529632.1">
    <property type="nucleotide sequence ID" value="NZ_JAGSOG010000083.1"/>
</dbReference>
<dbReference type="InterPro" id="IPR024775">
    <property type="entry name" value="DinB-like"/>
</dbReference>
<dbReference type="Pfam" id="PF12867">
    <property type="entry name" value="DinB_2"/>
    <property type="match status" value="1"/>
</dbReference>
<reference evidence="2" key="1">
    <citation type="submission" date="2021-04" db="EMBL/GenBank/DDBJ databases">
        <title>Genome based classification of Actinospica acidithermotolerans sp. nov., an actinobacterium isolated from an Indonesian hot spring.</title>
        <authorList>
            <person name="Kusuma A.B."/>
            <person name="Putra K.E."/>
            <person name="Nafisah S."/>
            <person name="Loh J."/>
            <person name="Nouioui I."/>
            <person name="Goodfellow M."/>
        </authorList>
    </citation>
    <scope>NUCLEOTIDE SEQUENCE</scope>
    <source>
        <strain evidence="2">CSCA 57</strain>
    </source>
</reference>
<evidence type="ECO:0000313" key="3">
    <source>
        <dbReference type="Proteomes" id="UP000675781"/>
    </source>
</evidence>